<evidence type="ECO:0000256" key="8">
    <source>
        <dbReference type="SAM" id="Phobius"/>
    </source>
</evidence>
<dbReference type="Gene3D" id="1.10.287.130">
    <property type="match status" value="1"/>
</dbReference>
<organism evidence="10 11">
    <name type="scientific">Chryseotalea sanaruensis</name>
    <dbReference type="NCBI Taxonomy" id="2482724"/>
    <lineage>
        <taxon>Bacteria</taxon>
        <taxon>Pseudomonadati</taxon>
        <taxon>Bacteroidota</taxon>
        <taxon>Cytophagia</taxon>
        <taxon>Cytophagales</taxon>
        <taxon>Chryseotaleaceae</taxon>
        <taxon>Chryseotalea</taxon>
    </lineage>
</organism>
<keyword evidence="5" id="KW-0418">Kinase</keyword>
<feature type="domain" description="Histidine kinase" evidence="9">
    <location>
        <begin position="451"/>
        <end position="665"/>
    </location>
</feature>
<dbReference type="Pfam" id="PF00512">
    <property type="entry name" value="HisKA"/>
    <property type="match status" value="1"/>
</dbReference>
<dbReference type="SUPFAM" id="SSF48452">
    <property type="entry name" value="TPR-like"/>
    <property type="match status" value="3"/>
</dbReference>
<dbReference type="InterPro" id="IPR050736">
    <property type="entry name" value="Sensor_HK_Regulatory"/>
</dbReference>
<sequence>MVAITMIGTWTYAQNSKTDSLETALQRSLDDSVKMKLLVELSVAYENIDFAKSLKYAEEAVVLAERLKEPWALNLAYRNMGITQILLGDYSTALRYSTQYLQNSISINDSVQMATAYNMIGDHYFDLGEYDEAYFYFTQSYRIANAQPDSTRMAIALHNVGRVFKVLGQYERANSHLELSRKMSAAAGDQLGEPYSLDELGDVLFRQGKYDSSLIYFNQSLVSLRTIQDQILEPRTMSRIANVYMRKGDFALAFNYYDSALISYIKTNNKLGTAEVELGRGQIYAQQNKFEDAKIAFEKSLAIAQGLNARTLEIRCYNNLSRLWESMGDFKKSLEYYKSFKLLEDSLFSQEMNEKMFRDQMRFETESKDTRIAQLSRLEEVQKSEIKRQEFILNIFVIVGALAGVLLVTIYRSGQRRKRINKLLLQHQEETEKRSEELEKLNQVKDKFFSIISHDLRSPINALAGLLDLMDRGALSPEDMNKNIQELKARFNHTRTLLNNLLDWTLLQMDKLSLQPAKIDMAKVGAENIQMLGSVQNKKITFSNDIPESTFAFADSNTINLVIRNLVTNAIKFTNEGGHIQLFAEDRGKFWSISVKDDGIGMKPEVLKMLFDKTSPYSTRGTANEKGTGLGLILCKEFVEKNGGEISVVSIEGKGSTFTFTVPKA</sequence>
<dbReference type="Pfam" id="PF02518">
    <property type="entry name" value="HATPase_c"/>
    <property type="match status" value="1"/>
</dbReference>
<dbReference type="InterPro" id="IPR005467">
    <property type="entry name" value="His_kinase_dom"/>
</dbReference>
<evidence type="ECO:0000313" key="10">
    <source>
        <dbReference type="EMBL" id="GCC52205.1"/>
    </source>
</evidence>
<evidence type="ECO:0000259" key="9">
    <source>
        <dbReference type="PROSITE" id="PS50109"/>
    </source>
</evidence>
<keyword evidence="11" id="KW-1185">Reference proteome</keyword>
<dbReference type="EC" id="2.7.13.3" evidence="2"/>
<feature type="repeat" description="TPR" evidence="7">
    <location>
        <begin position="274"/>
        <end position="307"/>
    </location>
</feature>
<dbReference type="AlphaFoldDB" id="A0A401UBE3"/>
<protein>
    <recommendedName>
        <fullName evidence="2">histidine kinase</fullName>
        <ecNumber evidence="2">2.7.13.3</ecNumber>
    </recommendedName>
</protein>
<dbReference type="InterPro" id="IPR019734">
    <property type="entry name" value="TPR_rpt"/>
</dbReference>
<gene>
    <name evidence="10" type="ORF">SanaruYs_24410</name>
</gene>
<dbReference type="InterPro" id="IPR003594">
    <property type="entry name" value="HATPase_dom"/>
</dbReference>
<keyword evidence="8" id="KW-0812">Transmembrane</keyword>
<dbReference type="Gene3D" id="1.25.40.10">
    <property type="entry name" value="Tetratricopeptide repeat domain"/>
    <property type="match status" value="2"/>
</dbReference>
<dbReference type="RefSeq" id="WP_160118651.1">
    <property type="nucleotide sequence ID" value="NZ_BHXQ01000004.1"/>
</dbReference>
<dbReference type="InterPro" id="IPR004358">
    <property type="entry name" value="Sig_transdc_His_kin-like_C"/>
</dbReference>
<evidence type="ECO:0000256" key="4">
    <source>
        <dbReference type="ARBA" id="ARBA00022679"/>
    </source>
</evidence>
<dbReference type="PROSITE" id="PS50109">
    <property type="entry name" value="HIS_KIN"/>
    <property type="match status" value="1"/>
</dbReference>
<name>A0A401UBE3_9BACT</name>
<dbReference type="SUPFAM" id="SSF47384">
    <property type="entry name" value="Homodimeric domain of signal transducing histidine kinase"/>
    <property type="match status" value="1"/>
</dbReference>
<evidence type="ECO:0000256" key="6">
    <source>
        <dbReference type="ARBA" id="ARBA00023012"/>
    </source>
</evidence>
<keyword evidence="7" id="KW-0802">TPR repeat</keyword>
<evidence type="ECO:0000256" key="3">
    <source>
        <dbReference type="ARBA" id="ARBA00022553"/>
    </source>
</evidence>
<keyword evidence="3" id="KW-0597">Phosphoprotein</keyword>
<dbReference type="PANTHER" id="PTHR43711:SF31">
    <property type="entry name" value="HISTIDINE KINASE"/>
    <property type="match status" value="1"/>
</dbReference>
<dbReference type="SMART" id="SM00028">
    <property type="entry name" value="TPR"/>
    <property type="match status" value="7"/>
</dbReference>
<feature type="transmembrane region" description="Helical" evidence="8">
    <location>
        <begin position="391"/>
        <end position="411"/>
    </location>
</feature>
<dbReference type="SMART" id="SM00388">
    <property type="entry name" value="HisKA"/>
    <property type="match status" value="1"/>
</dbReference>
<dbReference type="SMART" id="SM00387">
    <property type="entry name" value="HATPase_c"/>
    <property type="match status" value="1"/>
</dbReference>
<dbReference type="Proteomes" id="UP000288227">
    <property type="component" value="Unassembled WGS sequence"/>
</dbReference>
<evidence type="ECO:0000256" key="5">
    <source>
        <dbReference type="ARBA" id="ARBA00022777"/>
    </source>
</evidence>
<comment type="catalytic activity">
    <reaction evidence="1">
        <text>ATP + protein L-histidine = ADP + protein N-phospho-L-histidine.</text>
        <dbReference type="EC" id="2.7.13.3"/>
    </reaction>
</comment>
<evidence type="ECO:0000313" key="11">
    <source>
        <dbReference type="Proteomes" id="UP000288227"/>
    </source>
</evidence>
<dbReference type="InterPro" id="IPR011990">
    <property type="entry name" value="TPR-like_helical_dom_sf"/>
</dbReference>
<dbReference type="InterPro" id="IPR036097">
    <property type="entry name" value="HisK_dim/P_sf"/>
</dbReference>
<dbReference type="EMBL" id="BHXQ01000004">
    <property type="protein sequence ID" value="GCC52205.1"/>
    <property type="molecule type" value="Genomic_DNA"/>
</dbReference>
<dbReference type="GO" id="GO:0000155">
    <property type="term" value="F:phosphorelay sensor kinase activity"/>
    <property type="evidence" value="ECO:0007669"/>
    <property type="project" value="InterPro"/>
</dbReference>
<feature type="repeat" description="TPR" evidence="7">
    <location>
        <begin position="114"/>
        <end position="147"/>
    </location>
</feature>
<keyword evidence="4" id="KW-0808">Transferase</keyword>
<keyword evidence="8" id="KW-1133">Transmembrane helix</keyword>
<dbReference type="Pfam" id="PF13424">
    <property type="entry name" value="TPR_12"/>
    <property type="match status" value="2"/>
</dbReference>
<keyword evidence="8" id="KW-0472">Membrane</keyword>
<proteinExistence type="predicted"/>
<comment type="caution">
    <text evidence="10">The sequence shown here is derived from an EMBL/GenBank/DDBJ whole genome shotgun (WGS) entry which is preliminary data.</text>
</comment>
<dbReference type="PRINTS" id="PR00344">
    <property type="entry name" value="BCTRLSENSOR"/>
</dbReference>
<dbReference type="InterPro" id="IPR003661">
    <property type="entry name" value="HisK_dim/P_dom"/>
</dbReference>
<dbReference type="SUPFAM" id="SSF55874">
    <property type="entry name" value="ATPase domain of HSP90 chaperone/DNA topoisomerase II/histidine kinase"/>
    <property type="match status" value="1"/>
</dbReference>
<keyword evidence="6" id="KW-0902">Two-component regulatory system</keyword>
<dbReference type="PROSITE" id="PS50005">
    <property type="entry name" value="TPR"/>
    <property type="match status" value="2"/>
</dbReference>
<accession>A0A401UBE3</accession>
<evidence type="ECO:0000256" key="2">
    <source>
        <dbReference type="ARBA" id="ARBA00012438"/>
    </source>
</evidence>
<dbReference type="Gene3D" id="3.30.565.10">
    <property type="entry name" value="Histidine kinase-like ATPase, C-terminal domain"/>
    <property type="match status" value="1"/>
</dbReference>
<dbReference type="PANTHER" id="PTHR43711">
    <property type="entry name" value="TWO-COMPONENT HISTIDINE KINASE"/>
    <property type="match status" value="1"/>
</dbReference>
<dbReference type="OrthoDB" id="9810447at2"/>
<evidence type="ECO:0000256" key="1">
    <source>
        <dbReference type="ARBA" id="ARBA00000085"/>
    </source>
</evidence>
<evidence type="ECO:0000256" key="7">
    <source>
        <dbReference type="PROSITE-ProRule" id="PRU00339"/>
    </source>
</evidence>
<dbReference type="InterPro" id="IPR036890">
    <property type="entry name" value="HATPase_C_sf"/>
</dbReference>
<reference evidence="10 11" key="1">
    <citation type="submission" date="2018-11" db="EMBL/GenBank/DDBJ databases">
        <title>Chryseotalea sanarue gen. nov., sp., nov., a member of the family Cytophagaceae, isolated from a brackish lake in Hamamatsu Japan.</title>
        <authorList>
            <person name="Maejima Y."/>
            <person name="Iino T."/>
            <person name="Muraguchi Y."/>
            <person name="Fukuda K."/>
            <person name="Ohkuma M."/>
            <person name="Moriuchi R."/>
            <person name="Dohra H."/>
            <person name="Kimbara K."/>
            <person name="Shintani M."/>
        </authorList>
    </citation>
    <scope>NUCLEOTIDE SEQUENCE [LARGE SCALE GENOMIC DNA]</scope>
    <source>
        <strain evidence="10 11">Ys</strain>
    </source>
</reference>
<dbReference type="CDD" id="cd00082">
    <property type="entry name" value="HisKA"/>
    <property type="match status" value="1"/>
</dbReference>